<dbReference type="SMART" id="SM00949">
    <property type="entry name" value="PAZ"/>
    <property type="match status" value="1"/>
</dbReference>
<dbReference type="Gene3D" id="2.170.260.10">
    <property type="entry name" value="paz domain"/>
    <property type="match status" value="1"/>
</dbReference>
<dbReference type="AlphaFoldDB" id="A0A553NFY8"/>
<dbReference type="InterPro" id="IPR003165">
    <property type="entry name" value="Piwi"/>
</dbReference>
<dbReference type="GO" id="GO:0003723">
    <property type="term" value="F:RNA binding"/>
    <property type="evidence" value="ECO:0007669"/>
    <property type="project" value="UniProtKB-KW"/>
</dbReference>
<keyword evidence="5" id="KW-0943">RNA-mediated gene silencing</keyword>
<sequence>MGGRGRGRARGGDQGSNGNGAGLAQRMGQMGLDGHGATGGGGGERSMGRGVTRGGARNSAEDIQRRNDFMDLVKTRPASLTSKCGVSGTPVALRANYFKINKSGAARMFSYHVTLKSEMEEERSFVRKIIVRRLAQVLPVYLFDGMMMFTMERLYPEGQDCRVEMSCNENKATNESVPVEVEFKLTGEIFPTDHTYLHVLNIIKNQANDGLQLTQMGRGYYDPKSTIKFPQYKIEIWPGYSTSIRQHENDILMNVDVSMKVLRTDTVLNQMDSMKHDRAAGRDVLGFISKKLIGAIVYAAHNQKTYRIDDIDFNKNATSTFQKKDGSSISFVDYYKTRHGLTINPKQPLLISQPRDRDIRGGKNDLCILVPELCKMTGLSDDQRNNFHLMQEISTYTRMVPEKRVQSLIEFSNRYTSTPEVKATLEKWSLKMNPELVAVNGRILPPERIFLSQNPRSKVKETTYTSDNADWSNAATRNVLWNPVPLDNIRFIYPGIMYNKVAMFFKEMQMVAKGLGVNLIMPDSNWQEIQDTRTASYLAAAKVVSQMKPNFVVVAIPNDRCDTYAAMKKHFCFTSPVPTQMITDSKVLSKDKKYKSVASKVVIQMTTKMGGTPWCVKIPMTKAMIVGFDTYHDTTKAGMSVGAMVATLDSNFSRYSSHISKHTENQNEFPDKIFFYRDGVGDGQVQQVVDHEIQQLENAIKAVQKYSPNWNPQIVFIIVSKRINTKFFVSGGRRPENPSSGTVVDDIVTLPERHDFYLISQSVRQGTVNPTSYNIIKNTSTLSSDKIQMLTYKLCHMYYNWPGTVRVPAPCQYAHKLAYLVGESLHDEPHEMLSKTLYYL</sequence>
<evidence type="ECO:0000259" key="8">
    <source>
        <dbReference type="PROSITE" id="PS50821"/>
    </source>
</evidence>
<proteinExistence type="inferred from homology"/>
<keyword evidence="2" id="KW-0217">Developmental protein</keyword>
<keyword evidence="11" id="KW-1185">Reference proteome</keyword>
<feature type="compositionally biased region" description="Gly residues" evidence="7">
    <location>
        <begin position="12"/>
        <end position="21"/>
    </location>
</feature>
<evidence type="ECO:0000256" key="4">
    <source>
        <dbReference type="ARBA" id="ARBA00022884"/>
    </source>
</evidence>
<dbReference type="InterPro" id="IPR014811">
    <property type="entry name" value="ArgoL1"/>
</dbReference>
<feature type="domain" description="Piwi" evidence="9">
    <location>
        <begin position="551"/>
        <end position="826"/>
    </location>
</feature>
<dbReference type="GO" id="GO:0005737">
    <property type="term" value="C:cytoplasm"/>
    <property type="evidence" value="ECO:0007669"/>
    <property type="project" value="UniProtKB-SubCell"/>
</dbReference>
<dbReference type="PANTHER" id="PTHR22891">
    <property type="entry name" value="EUKARYOTIC TRANSLATION INITIATION FACTOR 2C"/>
    <property type="match status" value="1"/>
</dbReference>
<feature type="region of interest" description="Disordered" evidence="7">
    <location>
        <begin position="1"/>
        <end position="62"/>
    </location>
</feature>
<dbReference type="CDD" id="cd04658">
    <property type="entry name" value="Piwi_piwi-like_Euk"/>
    <property type="match status" value="1"/>
</dbReference>
<evidence type="ECO:0000256" key="5">
    <source>
        <dbReference type="ARBA" id="ARBA00023158"/>
    </source>
</evidence>
<dbReference type="Gene3D" id="3.30.420.10">
    <property type="entry name" value="Ribonuclease H-like superfamily/Ribonuclease H"/>
    <property type="match status" value="1"/>
</dbReference>
<evidence type="ECO:0000256" key="2">
    <source>
        <dbReference type="ARBA" id="ARBA00022473"/>
    </source>
</evidence>
<dbReference type="SUPFAM" id="SSF53098">
    <property type="entry name" value="Ribonuclease H-like"/>
    <property type="match status" value="1"/>
</dbReference>
<dbReference type="InterPro" id="IPR036085">
    <property type="entry name" value="PAZ_dom_sf"/>
</dbReference>
<dbReference type="InterPro" id="IPR003100">
    <property type="entry name" value="PAZ_dom"/>
</dbReference>
<keyword evidence="3" id="KW-0963">Cytoplasm</keyword>
<dbReference type="Pfam" id="PF02171">
    <property type="entry name" value="Piwi"/>
    <property type="match status" value="1"/>
</dbReference>
<keyword evidence="4" id="KW-0694">RNA-binding</keyword>
<evidence type="ECO:0000256" key="7">
    <source>
        <dbReference type="SAM" id="MobiDB-lite"/>
    </source>
</evidence>
<evidence type="ECO:0000256" key="1">
    <source>
        <dbReference type="ARBA" id="ARBA00004496"/>
    </source>
</evidence>
<dbReference type="Gene3D" id="3.40.50.2300">
    <property type="match status" value="1"/>
</dbReference>
<comment type="subcellular location">
    <subcellularLocation>
        <location evidence="1">Cytoplasm</location>
    </subcellularLocation>
</comment>
<dbReference type="STRING" id="6832.A0A553NFY8"/>
<evidence type="ECO:0000313" key="10">
    <source>
        <dbReference type="EMBL" id="TRY64372.1"/>
    </source>
</evidence>
<feature type="compositionally biased region" description="Gly residues" evidence="7">
    <location>
        <begin position="31"/>
        <end position="45"/>
    </location>
</feature>
<dbReference type="SUPFAM" id="SSF101690">
    <property type="entry name" value="PAZ domain"/>
    <property type="match status" value="1"/>
</dbReference>
<dbReference type="Pfam" id="PF08699">
    <property type="entry name" value="ArgoL1"/>
    <property type="match status" value="1"/>
</dbReference>
<dbReference type="PROSITE" id="PS50821">
    <property type="entry name" value="PAZ"/>
    <property type="match status" value="1"/>
</dbReference>
<gene>
    <name evidence="10" type="ORF">TCAL_07944</name>
</gene>
<feature type="domain" description="PAZ" evidence="8">
    <location>
        <begin position="273"/>
        <end position="378"/>
    </location>
</feature>
<organism evidence="10 11">
    <name type="scientific">Tigriopus californicus</name>
    <name type="common">Marine copepod</name>
    <dbReference type="NCBI Taxonomy" id="6832"/>
    <lineage>
        <taxon>Eukaryota</taxon>
        <taxon>Metazoa</taxon>
        <taxon>Ecdysozoa</taxon>
        <taxon>Arthropoda</taxon>
        <taxon>Crustacea</taxon>
        <taxon>Multicrustacea</taxon>
        <taxon>Hexanauplia</taxon>
        <taxon>Copepoda</taxon>
        <taxon>Harpacticoida</taxon>
        <taxon>Harpacticidae</taxon>
        <taxon>Tigriopus</taxon>
    </lineage>
</organism>
<evidence type="ECO:0000313" key="11">
    <source>
        <dbReference type="Proteomes" id="UP000318571"/>
    </source>
</evidence>
<dbReference type="SMART" id="SM00950">
    <property type="entry name" value="Piwi"/>
    <property type="match status" value="1"/>
</dbReference>
<reference evidence="10 11" key="1">
    <citation type="journal article" date="2018" name="Nat. Ecol. Evol.">
        <title>Genomic signatures of mitonuclear coevolution across populations of Tigriopus californicus.</title>
        <authorList>
            <person name="Barreto F.S."/>
            <person name="Watson E.T."/>
            <person name="Lima T.G."/>
            <person name="Willett C.S."/>
            <person name="Edmands S."/>
            <person name="Li W."/>
            <person name="Burton R.S."/>
        </authorList>
    </citation>
    <scope>NUCLEOTIDE SEQUENCE [LARGE SCALE GENOMIC DNA]</scope>
    <source>
        <strain evidence="10 11">San Diego</strain>
    </source>
</reference>
<dbReference type="PROSITE" id="PS50822">
    <property type="entry name" value="PIWI"/>
    <property type="match status" value="1"/>
</dbReference>
<name>A0A553NFY8_TIGCA</name>
<dbReference type="CDD" id="cd02845">
    <property type="entry name" value="PAZ_piwi_like"/>
    <property type="match status" value="1"/>
</dbReference>
<comment type="similarity">
    <text evidence="6">Belongs to the argonaute family. Piwi subfamily.</text>
</comment>
<comment type="caution">
    <text evidence="10">The sequence shown here is derived from an EMBL/GenBank/DDBJ whole genome shotgun (WGS) entry which is preliminary data.</text>
</comment>
<evidence type="ECO:0000259" key="9">
    <source>
        <dbReference type="PROSITE" id="PS50822"/>
    </source>
</evidence>
<dbReference type="InterPro" id="IPR012337">
    <property type="entry name" value="RNaseH-like_sf"/>
</dbReference>
<dbReference type="EMBL" id="VCGU01000458">
    <property type="protein sequence ID" value="TRY64372.1"/>
    <property type="molecule type" value="Genomic_DNA"/>
</dbReference>
<dbReference type="FunFam" id="2.170.260.10:FF:000003">
    <property type="entry name" value="Piwi-like RNA-mediated gene silencing 2"/>
    <property type="match status" value="1"/>
</dbReference>
<protein>
    <recommendedName>
        <fullName evidence="12">Piwi domain-containing protein</fullName>
    </recommendedName>
</protein>
<dbReference type="Proteomes" id="UP000318571">
    <property type="component" value="Chromosome 10"/>
</dbReference>
<evidence type="ECO:0008006" key="12">
    <source>
        <dbReference type="Google" id="ProtNLM"/>
    </source>
</evidence>
<evidence type="ECO:0000256" key="3">
    <source>
        <dbReference type="ARBA" id="ARBA00022490"/>
    </source>
</evidence>
<dbReference type="GO" id="GO:0034587">
    <property type="term" value="P:piRNA processing"/>
    <property type="evidence" value="ECO:0007669"/>
    <property type="project" value="UniProtKB-ARBA"/>
</dbReference>
<dbReference type="InterPro" id="IPR036397">
    <property type="entry name" value="RNaseH_sf"/>
</dbReference>
<evidence type="ECO:0000256" key="6">
    <source>
        <dbReference type="ARBA" id="ARBA00038291"/>
    </source>
</evidence>
<dbReference type="Pfam" id="PF02170">
    <property type="entry name" value="PAZ"/>
    <property type="match status" value="1"/>
</dbReference>
<dbReference type="OMA" id="IVHYHVD"/>
<accession>A0A553NFY8</accession>